<proteinExistence type="predicted"/>
<sequence>MSSFYCRVFLGFQNLPNLPPMQEEAHSLMNSYEMKAKIEFDEFSMNSFNPLVDEFGTYPGDPYMYSSHPFQDMNQPISSITDQPPMGHLGHFPTQFPINPSEKMSMGVQLNPQQTHQMGMGVNMGYPNSHFPNYISMSGVPMSNLGAPPNGSSMGLPLQSGQIQGSGIPPMSQVLNKPINNPTLIHPSSTDQASDIKPQLGSAKQRDAIHNPGTPVVCSPDSSSNVTSQKALCTSSTTSLMPHTQPNHSAIDSQLCQTHSGQSNLQNQVCYITNINNSL</sequence>
<gene>
    <name evidence="1" type="ORF">LOD99_10926</name>
</gene>
<keyword evidence="2" id="KW-1185">Reference proteome</keyword>
<accession>A0AAV7KDW8</accession>
<dbReference type="AlphaFoldDB" id="A0AAV7KDW8"/>
<reference evidence="1 2" key="1">
    <citation type="journal article" date="2023" name="BMC Biol.">
        <title>The compact genome of the sponge Oopsacas minuta (Hexactinellida) is lacking key metazoan core genes.</title>
        <authorList>
            <person name="Santini S."/>
            <person name="Schenkelaars Q."/>
            <person name="Jourda C."/>
            <person name="Duchesne M."/>
            <person name="Belahbib H."/>
            <person name="Rocher C."/>
            <person name="Selva M."/>
            <person name="Riesgo A."/>
            <person name="Vervoort M."/>
            <person name="Leys S.P."/>
            <person name="Kodjabachian L."/>
            <person name="Le Bivic A."/>
            <person name="Borchiellini C."/>
            <person name="Claverie J.M."/>
            <person name="Renard E."/>
        </authorList>
    </citation>
    <scope>NUCLEOTIDE SEQUENCE [LARGE SCALE GENOMIC DNA]</scope>
    <source>
        <strain evidence="1">SPO-2</strain>
    </source>
</reference>
<protein>
    <submittedName>
        <fullName evidence="1">Uncharacterized protein</fullName>
    </submittedName>
</protein>
<dbReference type="Proteomes" id="UP001165289">
    <property type="component" value="Unassembled WGS sequence"/>
</dbReference>
<name>A0AAV7KDW8_9METZ</name>
<evidence type="ECO:0000313" key="1">
    <source>
        <dbReference type="EMBL" id="KAI6658885.1"/>
    </source>
</evidence>
<evidence type="ECO:0000313" key="2">
    <source>
        <dbReference type="Proteomes" id="UP001165289"/>
    </source>
</evidence>
<comment type="caution">
    <text evidence="1">The sequence shown here is derived from an EMBL/GenBank/DDBJ whole genome shotgun (WGS) entry which is preliminary data.</text>
</comment>
<dbReference type="EMBL" id="JAKMXF010000075">
    <property type="protein sequence ID" value="KAI6658885.1"/>
    <property type="molecule type" value="Genomic_DNA"/>
</dbReference>
<organism evidence="1 2">
    <name type="scientific">Oopsacas minuta</name>
    <dbReference type="NCBI Taxonomy" id="111878"/>
    <lineage>
        <taxon>Eukaryota</taxon>
        <taxon>Metazoa</taxon>
        <taxon>Porifera</taxon>
        <taxon>Hexactinellida</taxon>
        <taxon>Hexasterophora</taxon>
        <taxon>Lyssacinosida</taxon>
        <taxon>Leucopsacidae</taxon>
        <taxon>Oopsacas</taxon>
    </lineage>
</organism>